<dbReference type="Gene3D" id="3.40.50.300">
    <property type="entry name" value="P-loop containing nucleotide triphosphate hydrolases"/>
    <property type="match status" value="1"/>
</dbReference>
<dbReference type="EMBL" id="CP027850">
    <property type="protein sequence ID" value="AVQ03323.1"/>
    <property type="molecule type" value="Genomic_DNA"/>
</dbReference>
<organism evidence="6 7">
    <name type="scientific">Caulobacter segnis</name>
    <dbReference type="NCBI Taxonomy" id="88688"/>
    <lineage>
        <taxon>Bacteria</taxon>
        <taxon>Pseudomonadati</taxon>
        <taxon>Pseudomonadota</taxon>
        <taxon>Alphaproteobacteria</taxon>
        <taxon>Caulobacterales</taxon>
        <taxon>Caulobacteraceae</taxon>
        <taxon>Caulobacter</taxon>
    </lineage>
</organism>
<accession>A0ABM6TJE4</accession>
<evidence type="ECO:0000256" key="2">
    <source>
        <dbReference type="ARBA" id="ARBA00022741"/>
    </source>
</evidence>
<evidence type="ECO:0000256" key="4">
    <source>
        <dbReference type="SAM" id="Coils"/>
    </source>
</evidence>
<dbReference type="CDD" id="cd19481">
    <property type="entry name" value="RecA-like_protease"/>
    <property type="match status" value="1"/>
</dbReference>
<feature type="coiled-coil region" evidence="4">
    <location>
        <begin position="26"/>
        <end position="58"/>
    </location>
</feature>
<feature type="domain" description="AAA+ ATPase" evidence="5">
    <location>
        <begin position="134"/>
        <end position="266"/>
    </location>
</feature>
<dbReference type="InterPro" id="IPR003959">
    <property type="entry name" value="ATPase_AAA_core"/>
</dbReference>
<dbReference type="SUPFAM" id="SSF52540">
    <property type="entry name" value="P-loop containing nucleoside triphosphate hydrolases"/>
    <property type="match status" value="1"/>
</dbReference>
<keyword evidence="7" id="KW-1185">Reference proteome</keyword>
<dbReference type="RefSeq" id="WP_013080324.1">
    <property type="nucleotide sequence ID" value="NZ_CP027850.1"/>
</dbReference>
<protein>
    <submittedName>
        <fullName evidence="6">ATP-binding protein</fullName>
    </submittedName>
</protein>
<dbReference type="GO" id="GO:0005524">
    <property type="term" value="F:ATP binding"/>
    <property type="evidence" value="ECO:0007669"/>
    <property type="project" value="UniProtKB-KW"/>
</dbReference>
<keyword evidence="2" id="KW-0547">Nucleotide-binding</keyword>
<evidence type="ECO:0000256" key="3">
    <source>
        <dbReference type="ARBA" id="ARBA00022840"/>
    </source>
</evidence>
<dbReference type="Proteomes" id="UP000240527">
    <property type="component" value="Chromosome"/>
</dbReference>
<evidence type="ECO:0000259" key="5">
    <source>
        <dbReference type="SMART" id="SM00382"/>
    </source>
</evidence>
<dbReference type="InterPro" id="IPR050221">
    <property type="entry name" value="26S_Proteasome_ATPase"/>
</dbReference>
<keyword evidence="3 6" id="KW-0067">ATP-binding</keyword>
<reference evidence="6 7" key="1">
    <citation type="journal article" date="2015" name="Biotechnol. Bioeng.">
        <title>Genome sequence and phenotypic characterization of Caulobacter segnis.</title>
        <authorList>
            <person name="Patel S."/>
            <person name="Fletcher B."/>
            <person name="Scott D.C."/>
            <person name="Ely B."/>
        </authorList>
    </citation>
    <scope>NUCLEOTIDE SEQUENCE [LARGE SCALE GENOMIC DNA]</scope>
    <source>
        <strain evidence="6 7">TK0059</strain>
    </source>
</reference>
<evidence type="ECO:0000313" key="6">
    <source>
        <dbReference type="EMBL" id="AVQ03323.1"/>
    </source>
</evidence>
<sequence length="401" mass="43647">MEHFAVVQSIVRAALAGDQAALGKQVARLRERLEKAGAAKEAATLERLLEAVEETREMAPSRVEVSRFLVAGERLTREVHPPIDRETGARLCSIDFARDGLPAPIYGPTILGTIEGLLQEWNSAAALQSVGVEPTRTLLIYGPPGSGKTVTARYIAERLGLPLITARIDGLISSFLGTTARNIANLFDFANRYACVLLLDEFDALAKLRDDPQEIGEIKRVVNTLLQNLDMRREFGITVAITNHDRLLDPAVWRRFETHVHMGEPEAGAREQMIARFLRPISAEPATLRIFAYCLAGRSGADLERVCAAVKRWVALSGDAHDGPALFRALSAVLARAPSLDHQAARILAADLEAFVSLIANDADAGLKQTEIGDATGYAQSKISDLKKAKLHLPMMEAVHA</sequence>
<keyword evidence="4" id="KW-0175">Coiled coil</keyword>
<evidence type="ECO:0000313" key="7">
    <source>
        <dbReference type="Proteomes" id="UP000240527"/>
    </source>
</evidence>
<proteinExistence type="inferred from homology"/>
<evidence type="ECO:0000256" key="1">
    <source>
        <dbReference type="ARBA" id="ARBA00006914"/>
    </source>
</evidence>
<dbReference type="Pfam" id="PF00004">
    <property type="entry name" value="AAA"/>
    <property type="match status" value="1"/>
</dbReference>
<comment type="similarity">
    <text evidence="1">Belongs to the AAA ATPase family.</text>
</comment>
<name>A0ABM6TJE4_9CAUL</name>
<dbReference type="SMART" id="SM00382">
    <property type="entry name" value="AAA"/>
    <property type="match status" value="1"/>
</dbReference>
<gene>
    <name evidence="6" type="ORF">B7G68_16600</name>
</gene>
<dbReference type="InterPro" id="IPR003593">
    <property type="entry name" value="AAA+_ATPase"/>
</dbReference>
<dbReference type="InterPro" id="IPR027417">
    <property type="entry name" value="P-loop_NTPase"/>
</dbReference>
<dbReference type="PANTHER" id="PTHR23073">
    <property type="entry name" value="26S PROTEASOME REGULATORY SUBUNIT"/>
    <property type="match status" value="1"/>
</dbReference>